<dbReference type="PROSITE" id="PS51755">
    <property type="entry name" value="OMPR_PHOB"/>
    <property type="match status" value="1"/>
</dbReference>
<evidence type="ECO:0000256" key="4">
    <source>
        <dbReference type="ARBA" id="ARBA00023125"/>
    </source>
</evidence>
<evidence type="ECO:0000256" key="2">
    <source>
        <dbReference type="ARBA" id="ARBA00023012"/>
    </source>
</evidence>
<dbReference type="PANTHER" id="PTHR48111:SF22">
    <property type="entry name" value="REGULATOR OF RPOS"/>
    <property type="match status" value="1"/>
</dbReference>
<feature type="domain" description="OmpR/PhoB-type" evidence="9">
    <location>
        <begin position="140"/>
        <end position="238"/>
    </location>
</feature>
<keyword evidence="5" id="KW-0804">Transcription</keyword>
<dbReference type="PROSITE" id="PS50110">
    <property type="entry name" value="RESPONSE_REGULATORY"/>
    <property type="match status" value="1"/>
</dbReference>
<feature type="DNA-binding region" description="OmpR/PhoB-type" evidence="7">
    <location>
        <begin position="140"/>
        <end position="238"/>
    </location>
</feature>
<dbReference type="InterPro" id="IPR001867">
    <property type="entry name" value="OmpR/PhoB-type_DNA-bd"/>
</dbReference>
<dbReference type="Pfam" id="PF00486">
    <property type="entry name" value="Trans_reg_C"/>
    <property type="match status" value="1"/>
</dbReference>
<dbReference type="CDD" id="cd00383">
    <property type="entry name" value="trans_reg_C"/>
    <property type="match status" value="1"/>
</dbReference>
<dbReference type="GO" id="GO:0006355">
    <property type="term" value="P:regulation of DNA-templated transcription"/>
    <property type="evidence" value="ECO:0007669"/>
    <property type="project" value="InterPro"/>
</dbReference>
<evidence type="ECO:0000259" key="9">
    <source>
        <dbReference type="PROSITE" id="PS51755"/>
    </source>
</evidence>
<dbReference type="SMART" id="SM00862">
    <property type="entry name" value="Trans_reg_C"/>
    <property type="match status" value="1"/>
</dbReference>
<gene>
    <name evidence="10" type="ORF">HELGO_WM1272</name>
</gene>
<reference evidence="10" key="1">
    <citation type="submission" date="2020-01" db="EMBL/GenBank/DDBJ databases">
        <authorList>
            <person name="Meier V. D."/>
            <person name="Meier V D."/>
        </authorList>
    </citation>
    <scope>NUCLEOTIDE SEQUENCE</scope>
    <source>
        <strain evidence="10">HLG_WM_MAG_06</strain>
    </source>
</reference>
<protein>
    <submittedName>
        <fullName evidence="10">Phosphate regulon transcriptional regulatory protein PhoB (SphR)</fullName>
    </submittedName>
</protein>
<dbReference type="Pfam" id="PF00072">
    <property type="entry name" value="Response_reg"/>
    <property type="match status" value="1"/>
</dbReference>
<dbReference type="SMART" id="SM00448">
    <property type="entry name" value="REC"/>
    <property type="match status" value="1"/>
</dbReference>
<dbReference type="CDD" id="cd17573">
    <property type="entry name" value="REC_HP-RR-like"/>
    <property type="match status" value="1"/>
</dbReference>
<dbReference type="InterPro" id="IPR001789">
    <property type="entry name" value="Sig_transdc_resp-reg_receiver"/>
</dbReference>
<feature type="domain" description="Response regulatory" evidence="8">
    <location>
        <begin position="21"/>
        <end position="135"/>
    </location>
</feature>
<dbReference type="Gene3D" id="3.40.50.2300">
    <property type="match status" value="1"/>
</dbReference>
<keyword evidence="3" id="KW-0805">Transcription regulation</keyword>
<dbReference type="GO" id="GO:0005829">
    <property type="term" value="C:cytosol"/>
    <property type="evidence" value="ECO:0007669"/>
    <property type="project" value="TreeGrafter"/>
</dbReference>
<keyword evidence="2" id="KW-0902">Two-component regulatory system</keyword>
<dbReference type="PANTHER" id="PTHR48111">
    <property type="entry name" value="REGULATOR OF RPOS"/>
    <property type="match status" value="1"/>
</dbReference>
<keyword evidence="4 7" id="KW-0238">DNA-binding</keyword>
<evidence type="ECO:0000256" key="7">
    <source>
        <dbReference type="PROSITE-ProRule" id="PRU01091"/>
    </source>
</evidence>
<evidence type="ECO:0000256" key="3">
    <source>
        <dbReference type="ARBA" id="ARBA00023015"/>
    </source>
</evidence>
<evidence type="ECO:0000313" key="10">
    <source>
        <dbReference type="EMBL" id="CAA6816899.1"/>
    </source>
</evidence>
<accession>A0A6S6TQ34</accession>
<keyword evidence="1 6" id="KW-0597">Phosphoprotein</keyword>
<sequence length="242" mass="27573">MGFLCYNIKNYNKQGTSNNMRILIIEDEVTLSKTLSDGLKEFGYQNDVAGNIKDGEYYLGIRNYDLVLLDWMLPDGNGIDMITKLKAKAPKTAVIVLSARDDRNSEIEALKAGADDYVRKPFDFEVLTTRIEAKLRFGGSNIIEIDDLIINPEEEKIIYEGAEIELKGKPFEVLTHLAMHKDQIVSKEQLLDAIWEEPELVTPNVIEVAINQIRQKMDKPLNITTIETVRRRGYRFCFPKGA</sequence>
<dbReference type="InterPro" id="IPR011006">
    <property type="entry name" value="CheY-like_superfamily"/>
</dbReference>
<dbReference type="GO" id="GO:0000976">
    <property type="term" value="F:transcription cis-regulatory region binding"/>
    <property type="evidence" value="ECO:0007669"/>
    <property type="project" value="TreeGrafter"/>
</dbReference>
<dbReference type="Gene3D" id="1.10.10.10">
    <property type="entry name" value="Winged helix-like DNA-binding domain superfamily/Winged helix DNA-binding domain"/>
    <property type="match status" value="1"/>
</dbReference>
<dbReference type="EMBL" id="CACVAP010000086">
    <property type="protein sequence ID" value="CAA6816899.1"/>
    <property type="molecule type" value="Genomic_DNA"/>
</dbReference>
<organism evidence="10">
    <name type="scientific">uncultured Sulfurovum sp</name>
    <dbReference type="NCBI Taxonomy" id="269237"/>
    <lineage>
        <taxon>Bacteria</taxon>
        <taxon>Pseudomonadati</taxon>
        <taxon>Campylobacterota</taxon>
        <taxon>Epsilonproteobacteria</taxon>
        <taxon>Campylobacterales</taxon>
        <taxon>Sulfurovaceae</taxon>
        <taxon>Sulfurovum</taxon>
        <taxon>environmental samples</taxon>
    </lineage>
</organism>
<dbReference type="InterPro" id="IPR036388">
    <property type="entry name" value="WH-like_DNA-bd_sf"/>
</dbReference>
<dbReference type="AlphaFoldDB" id="A0A6S6TQ34"/>
<evidence type="ECO:0000259" key="8">
    <source>
        <dbReference type="PROSITE" id="PS50110"/>
    </source>
</evidence>
<evidence type="ECO:0000256" key="5">
    <source>
        <dbReference type="ARBA" id="ARBA00023163"/>
    </source>
</evidence>
<dbReference type="InterPro" id="IPR039420">
    <property type="entry name" value="WalR-like"/>
</dbReference>
<name>A0A6S6TQ34_9BACT</name>
<feature type="modified residue" description="4-aspartylphosphate" evidence="6">
    <location>
        <position position="70"/>
    </location>
</feature>
<evidence type="ECO:0000256" key="6">
    <source>
        <dbReference type="PROSITE-ProRule" id="PRU00169"/>
    </source>
</evidence>
<evidence type="ECO:0000256" key="1">
    <source>
        <dbReference type="ARBA" id="ARBA00022553"/>
    </source>
</evidence>
<proteinExistence type="predicted"/>
<dbReference type="SUPFAM" id="SSF52172">
    <property type="entry name" value="CheY-like"/>
    <property type="match status" value="1"/>
</dbReference>
<dbReference type="GO" id="GO:0032993">
    <property type="term" value="C:protein-DNA complex"/>
    <property type="evidence" value="ECO:0007669"/>
    <property type="project" value="TreeGrafter"/>
</dbReference>
<dbReference type="GO" id="GO:0000156">
    <property type="term" value="F:phosphorelay response regulator activity"/>
    <property type="evidence" value="ECO:0007669"/>
    <property type="project" value="TreeGrafter"/>
</dbReference>